<name>A0A0M3QES4_9BACT</name>
<dbReference type="EMBL" id="CP010802">
    <property type="protein sequence ID" value="ALC14969.1"/>
    <property type="molecule type" value="Genomic_DNA"/>
</dbReference>
<evidence type="ECO:0000256" key="7">
    <source>
        <dbReference type="ARBA" id="ARBA00023136"/>
    </source>
</evidence>
<keyword evidence="5 8" id="KW-0812">Transmembrane</keyword>
<dbReference type="InterPro" id="IPR007208">
    <property type="entry name" value="MrpF/PhaF-like"/>
</dbReference>
<evidence type="ECO:0000256" key="2">
    <source>
        <dbReference type="ARBA" id="ARBA00009212"/>
    </source>
</evidence>
<dbReference type="PANTHER" id="PTHR34702:SF1">
    <property type="entry name" value="NA(+)_H(+) ANTIPORTER SUBUNIT F"/>
    <property type="match status" value="1"/>
</dbReference>
<protein>
    <submittedName>
        <fullName evidence="9">Multisubunit Na+/H+ antiporter, MnhF subunit</fullName>
    </submittedName>
</protein>
<proteinExistence type="inferred from homology"/>
<reference evidence="9 10" key="1">
    <citation type="submission" date="2015-07" db="EMBL/GenBank/DDBJ databases">
        <title>Isolation and Genomic Characterization of a Novel Halophilic Metal-Reducing Deltaproteobacterium from the Deep Subsurface.</title>
        <authorList>
            <person name="Badalamenti J.P."/>
            <person name="Summers Z.M."/>
            <person name="Gralnick J.A."/>
            <person name="Bond D.R."/>
        </authorList>
    </citation>
    <scope>NUCLEOTIDE SEQUENCE [LARGE SCALE GENOMIC DNA]</scope>
    <source>
        <strain evidence="9 10">WTL</strain>
    </source>
</reference>
<evidence type="ECO:0000256" key="1">
    <source>
        <dbReference type="ARBA" id="ARBA00004651"/>
    </source>
</evidence>
<evidence type="ECO:0000256" key="8">
    <source>
        <dbReference type="SAM" id="Phobius"/>
    </source>
</evidence>
<keyword evidence="10" id="KW-1185">Reference proteome</keyword>
<dbReference type="STRING" id="1603606.DSOUD_0169"/>
<keyword evidence="3" id="KW-0813">Transport</keyword>
<dbReference type="PATRIC" id="fig|1603606.3.peg.190"/>
<dbReference type="Proteomes" id="UP000057158">
    <property type="component" value="Chromosome"/>
</dbReference>
<keyword evidence="7 8" id="KW-0472">Membrane</keyword>
<dbReference type="PANTHER" id="PTHR34702">
    <property type="entry name" value="NA(+)/H(+) ANTIPORTER SUBUNIT F1"/>
    <property type="match status" value="1"/>
</dbReference>
<dbReference type="AlphaFoldDB" id="A0A0M3QES4"/>
<evidence type="ECO:0000256" key="6">
    <source>
        <dbReference type="ARBA" id="ARBA00022989"/>
    </source>
</evidence>
<feature type="transmembrane region" description="Helical" evidence="8">
    <location>
        <begin position="64"/>
        <end position="84"/>
    </location>
</feature>
<evidence type="ECO:0000256" key="3">
    <source>
        <dbReference type="ARBA" id="ARBA00022448"/>
    </source>
</evidence>
<comment type="subcellular location">
    <subcellularLocation>
        <location evidence="1">Cell membrane</location>
        <topology evidence="1">Multi-pass membrane protein</topology>
    </subcellularLocation>
</comment>
<keyword evidence="4" id="KW-1003">Cell membrane</keyword>
<evidence type="ECO:0000313" key="9">
    <source>
        <dbReference type="EMBL" id="ALC14969.1"/>
    </source>
</evidence>
<dbReference type="GO" id="GO:0005886">
    <property type="term" value="C:plasma membrane"/>
    <property type="evidence" value="ECO:0007669"/>
    <property type="project" value="UniProtKB-SubCell"/>
</dbReference>
<accession>A0A0M3QES4</accession>
<gene>
    <name evidence="9" type="ORF">DSOUD_0169</name>
</gene>
<organism evidence="9 10">
    <name type="scientific">Desulfuromonas soudanensis</name>
    <dbReference type="NCBI Taxonomy" id="1603606"/>
    <lineage>
        <taxon>Bacteria</taxon>
        <taxon>Pseudomonadati</taxon>
        <taxon>Thermodesulfobacteriota</taxon>
        <taxon>Desulfuromonadia</taxon>
        <taxon>Desulfuromonadales</taxon>
        <taxon>Desulfuromonadaceae</taxon>
        <taxon>Desulfuromonas</taxon>
    </lineage>
</organism>
<keyword evidence="6 8" id="KW-1133">Transmembrane helix</keyword>
<dbReference type="KEGG" id="des:DSOUD_0169"/>
<dbReference type="Pfam" id="PF04066">
    <property type="entry name" value="MrpF_PhaF"/>
    <property type="match status" value="1"/>
</dbReference>
<comment type="similarity">
    <text evidence="2">Belongs to the CPA3 antiporters (TC 2.A.63) subunit F family.</text>
</comment>
<evidence type="ECO:0000313" key="10">
    <source>
        <dbReference type="Proteomes" id="UP000057158"/>
    </source>
</evidence>
<dbReference type="RefSeq" id="WP_198300346.1">
    <property type="nucleotide sequence ID" value="NZ_CP010802.1"/>
</dbReference>
<dbReference type="GO" id="GO:0015385">
    <property type="term" value="F:sodium:proton antiporter activity"/>
    <property type="evidence" value="ECO:0007669"/>
    <property type="project" value="TreeGrafter"/>
</dbReference>
<evidence type="ECO:0000256" key="4">
    <source>
        <dbReference type="ARBA" id="ARBA00022475"/>
    </source>
</evidence>
<sequence>MMERIFLACGIALLLLIGLCLIRVIAGPTVLDRILGGNVIGTKTTVLLLIIGVLFDDVGMFVDIAIAYALLNFIATLGAAKYFLRRKAVHLVHEDHPGREIR</sequence>
<evidence type="ECO:0000256" key="5">
    <source>
        <dbReference type="ARBA" id="ARBA00022692"/>
    </source>
</evidence>